<accession>A0ABQ8KBE4</accession>
<feature type="domain" description="Fungal-type protein kinase" evidence="2">
    <location>
        <begin position="20"/>
        <end position="161"/>
    </location>
</feature>
<keyword evidence="4" id="KW-1185">Reference proteome</keyword>
<dbReference type="GeneID" id="72009751"/>
<evidence type="ECO:0000313" key="3">
    <source>
        <dbReference type="EMBL" id="KAH9834587.1"/>
    </source>
</evidence>
<gene>
    <name evidence="3" type="ORF">C8Q71DRAFT_908962</name>
</gene>
<evidence type="ECO:0000256" key="1">
    <source>
        <dbReference type="SAM" id="MobiDB-lite"/>
    </source>
</evidence>
<dbReference type="RefSeq" id="XP_047777118.1">
    <property type="nucleotide sequence ID" value="XM_047929019.1"/>
</dbReference>
<dbReference type="Pfam" id="PF17667">
    <property type="entry name" value="Pkinase_fungal"/>
    <property type="match status" value="1"/>
</dbReference>
<feature type="region of interest" description="Disordered" evidence="1">
    <location>
        <begin position="256"/>
        <end position="303"/>
    </location>
</feature>
<reference evidence="3 4" key="1">
    <citation type="journal article" date="2021" name="Environ. Microbiol.">
        <title>Gene family expansions and transcriptome signatures uncover fungal adaptations to wood decay.</title>
        <authorList>
            <person name="Hage H."/>
            <person name="Miyauchi S."/>
            <person name="Viragh M."/>
            <person name="Drula E."/>
            <person name="Min B."/>
            <person name="Chaduli D."/>
            <person name="Navarro D."/>
            <person name="Favel A."/>
            <person name="Norest M."/>
            <person name="Lesage-Meessen L."/>
            <person name="Balint B."/>
            <person name="Merenyi Z."/>
            <person name="de Eugenio L."/>
            <person name="Morin E."/>
            <person name="Martinez A.T."/>
            <person name="Baldrian P."/>
            <person name="Stursova M."/>
            <person name="Martinez M.J."/>
            <person name="Novotny C."/>
            <person name="Magnuson J.K."/>
            <person name="Spatafora J.W."/>
            <person name="Maurice S."/>
            <person name="Pangilinan J."/>
            <person name="Andreopoulos W."/>
            <person name="LaButti K."/>
            <person name="Hundley H."/>
            <person name="Na H."/>
            <person name="Kuo A."/>
            <person name="Barry K."/>
            <person name="Lipzen A."/>
            <person name="Henrissat B."/>
            <person name="Riley R."/>
            <person name="Ahrendt S."/>
            <person name="Nagy L.G."/>
            <person name="Grigoriev I.V."/>
            <person name="Martin F."/>
            <person name="Rosso M.N."/>
        </authorList>
    </citation>
    <scope>NUCLEOTIDE SEQUENCE [LARGE SCALE GENOMIC DNA]</scope>
    <source>
        <strain evidence="3 4">CIRM-BRFM 1785</strain>
    </source>
</reference>
<name>A0ABQ8KBE4_9APHY</name>
<comment type="caution">
    <text evidence="3">The sequence shown here is derived from an EMBL/GenBank/DDBJ whole genome shotgun (WGS) entry which is preliminary data.</text>
</comment>
<evidence type="ECO:0000259" key="2">
    <source>
        <dbReference type="Pfam" id="PF17667"/>
    </source>
</evidence>
<protein>
    <recommendedName>
        <fullName evidence="2">Fungal-type protein kinase domain-containing protein</fullName>
    </recommendedName>
</protein>
<evidence type="ECO:0000313" key="4">
    <source>
        <dbReference type="Proteomes" id="UP000814176"/>
    </source>
</evidence>
<dbReference type="Proteomes" id="UP000814176">
    <property type="component" value="Unassembled WGS sequence"/>
</dbReference>
<organism evidence="3 4">
    <name type="scientific">Rhodofomes roseus</name>
    <dbReference type="NCBI Taxonomy" id="34475"/>
    <lineage>
        <taxon>Eukaryota</taxon>
        <taxon>Fungi</taxon>
        <taxon>Dikarya</taxon>
        <taxon>Basidiomycota</taxon>
        <taxon>Agaricomycotina</taxon>
        <taxon>Agaricomycetes</taxon>
        <taxon>Polyporales</taxon>
        <taxon>Rhodofomes</taxon>
    </lineage>
</organism>
<dbReference type="PANTHER" id="PTHR38248:SF2">
    <property type="entry name" value="FUNK1 11"/>
    <property type="match status" value="1"/>
</dbReference>
<proteinExistence type="predicted"/>
<sequence>MPQSPHMPQSLTCNVKEHHSPLHMRDRNHMRIVLETVKIPLDRFPSTRVFIEVIRDAVKGHLLDGVLRRDISKGDILILPGDVPFKGFVCDLDRGSFVDSTELGGSRPDAYASEDDPENELKDRTGTFRYFARELLNRSGPVFHRAHHDIESFYWVVLWIILCHTDHDNPDDTAAYDGVFDADTQKAASSQKLLWLNRDSQYFIIRGNKPLTDLMDVLASLVNRAQRQRDLQLRPLTYAAFTEALDRALDAEDWPEDDKARSFIPPGLDDDVNGNQTRQGVQRRGNALEGVEGVDGRGSTMGW</sequence>
<dbReference type="PANTHER" id="PTHR38248">
    <property type="entry name" value="FUNK1 6"/>
    <property type="match status" value="1"/>
</dbReference>
<dbReference type="InterPro" id="IPR040976">
    <property type="entry name" value="Pkinase_fungal"/>
</dbReference>
<dbReference type="EMBL" id="JADCUA010000015">
    <property type="protein sequence ID" value="KAH9834587.1"/>
    <property type="molecule type" value="Genomic_DNA"/>
</dbReference>